<dbReference type="EMBL" id="CP042433">
    <property type="protein sequence ID" value="QEC58367.1"/>
    <property type="molecule type" value="Genomic_DNA"/>
</dbReference>
<keyword evidence="3" id="KW-1185">Reference proteome</keyword>
<dbReference type="InterPro" id="IPR009061">
    <property type="entry name" value="DNA-bd_dom_put_sf"/>
</dbReference>
<proteinExistence type="predicted"/>
<feature type="domain" description="Helix-turn-helix" evidence="1">
    <location>
        <begin position="54"/>
        <end position="101"/>
    </location>
</feature>
<sequence>MDKNNSIPILIPLDPNEFWTQMRGIIREEMERSSRQTVNSVPVAEIPGLTEKPLYNMREICSLFRITKPTIYDWIKHGKLRRIKIRSRVYFLGSEIKHLMEV</sequence>
<evidence type="ECO:0000313" key="2">
    <source>
        <dbReference type="EMBL" id="QEC58367.1"/>
    </source>
</evidence>
<name>A0A5B8UNW3_9BACT</name>
<dbReference type="KEGG" id="fgg:FSB75_21485"/>
<evidence type="ECO:0000313" key="3">
    <source>
        <dbReference type="Proteomes" id="UP000321204"/>
    </source>
</evidence>
<protein>
    <submittedName>
        <fullName evidence="2">Helix-turn-helix domain-containing protein</fullName>
    </submittedName>
</protein>
<gene>
    <name evidence="2" type="ORF">FSB75_21485</name>
</gene>
<evidence type="ECO:0000259" key="1">
    <source>
        <dbReference type="Pfam" id="PF12728"/>
    </source>
</evidence>
<dbReference type="Pfam" id="PF12728">
    <property type="entry name" value="HTH_17"/>
    <property type="match status" value="1"/>
</dbReference>
<accession>A0A5B8UNW3</accession>
<dbReference type="OrthoDB" id="1097811at2"/>
<reference evidence="2 3" key="1">
    <citation type="journal article" date="2015" name="Int. J. Syst. Evol. Microbiol.">
        <title>Flavisolibacter ginsenosidimutans sp. nov., with ginsenoside-converting activity isolated from soil used for cultivating ginseng.</title>
        <authorList>
            <person name="Zhao Y."/>
            <person name="Liu Q."/>
            <person name="Kang M.S."/>
            <person name="Jin F."/>
            <person name="Yu H."/>
            <person name="Im W.T."/>
        </authorList>
    </citation>
    <scope>NUCLEOTIDE SEQUENCE [LARGE SCALE GENOMIC DNA]</scope>
    <source>
        <strain evidence="2 3">Gsoil 636</strain>
    </source>
</reference>
<organism evidence="2 3">
    <name type="scientific">Flavisolibacter ginsenosidimutans</name>
    <dbReference type="NCBI Taxonomy" id="661481"/>
    <lineage>
        <taxon>Bacteria</taxon>
        <taxon>Pseudomonadati</taxon>
        <taxon>Bacteroidota</taxon>
        <taxon>Chitinophagia</taxon>
        <taxon>Chitinophagales</taxon>
        <taxon>Chitinophagaceae</taxon>
        <taxon>Flavisolibacter</taxon>
    </lineage>
</organism>
<dbReference type="SUPFAM" id="SSF46955">
    <property type="entry name" value="Putative DNA-binding domain"/>
    <property type="match status" value="1"/>
</dbReference>
<dbReference type="InterPro" id="IPR041657">
    <property type="entry name" value="HTH_17"/>
</dbReference>
<dbReference type="Proteomes" id="UP000321204">
    <property type="component" value="Chromosome"/>
</dbReference>
<dbReference type="AlphaFoldDB" id="A0A5B8UNW3"/>